<accession>A0A8J5VXM6</accession>
<evidence type="ECO:0000256" key="2">
    <source>
        <dbReference type="ARBA" id="ARBA00038006"/>
    </source>
</evidence>
<feature type="coiled-coil region" evidence="3">
    <location>
        <begin position="432"/>
        <end position="459"/>
    </location>
</feature>
<feature type="compositionally biased region" description="Basic and acidic residues" evidence="4">
    <location>
        <begin position="65"/>
        <end position="79"/>
    </location>
</feature>
<evidence type="ECO:0000256" key="1">
    <source>
        <dbReference type="ARBA" id="ARBA00023054"/>
    </source>
</evidence>
<reference evidence="6" key="2">
    <citation type="submission" date="2021-02" db="EMBL/GenBank/DDBJ databases">
        <authorList>
            <person name="Kimball J.A."/>
            <person name="Haas M.W."/>
            <person name="Macchietto M."/>
            <person name="Kono T."/>
            <person name="Duquette J."/>
            <person name="Shao M."/>
        </authorList>
    </citation>
    <scope>NUCLEOTIDE SEQUENCE</scope>
    <source>
        <tissue evidence="6">Fresh leaf tissue</tissue>
    </source>
</reference>
<gene>
    <name evidence="6" type="ORF">GUJ93_ZPchr0003g18283</name>
</gene>
<comment type="caution">
    <text evidence="6">The sequence shown here is derived from an EMBL/GenBank/DDBJ whole genome shotgun (WGS) entry which is preliminary data.</text>
</comment>
<keyword evidence="7" id="KW-1185">Reference proteome</keyword>
<evidence type="ECO:0000313" key="7">
    <source>
        <dbReference type="Proteomes" id="UP000729402"/>
    </source>
</evidence>
<reference evidence="6" key="1">
    <citation type="journal article" date="2021" name="bioRxiv">
        <title>Whole Genome Assembly and Annotation of Northern Wild Rice, Zizania palustris L., Supports a Whole Genome Duplication in the Zizania Genus.</title>
        <authorList>
            <person name="Haas M."/>
            <person name="Kono T."/>
            <person name="Macchietto M."/>
            <person name="Millas R."/>
            <person name="McGilp L."/>
            <person name="Shao M."/>
            <person name="Duquette J."/>
            <person name="Hirsch C.N."/>
            <person name="Kimball J."/>
        </authorList>
    </citation>
    <scope>NUCLEOTIDE SEQUENCE</scope>
    <source>
        <tissue evidence="6">Fresh leaf tissue</tissue>
    </source>
</reference>
<dbReference type="InterPro" id="IPR051861">
    <property type="entry name" value="NET_actin-binding_domain"/>
</dbReference>
<feature type="coiled-coil region" evidence="3">
    <location>
        <begin position="313"/>
        <end position="408"/>
    </location>
</feature>
<evidence type="ECO:0000259" key="5">
    <source>
        <dbReference type="PROSITE" id="PS51774"/>
    </source>
</evidence>
<feature type="region of interest" description="Disordered" evidence="4">
    <location>
        <begin position="1610"/>
        <end position="1630"/>
    </location>
</feature>
<feature type="region of interest" description="Disordered" evidence="4">
    <location>
        <begin position="1408"/>
        <end position="1430"/>
    </location>
</feature>
<feature type="coiled-coil region" evidence="3">
    <location>
        <begin position="1120"/>
        <end position="1147"/>
    </location>
</feature>
<protein>
    <recommendedName>
        <fullName evidence="5">NAB domain-containing protein</fullName>
    </recommendedName>
</protein>
<feature type="compositionally biased region" description="Polar residues" evidence="4">
    <location>
        <begin position="33"/>
        <end position="47"/>
    </location>
</feature>
<feature type="coiled-coil region" evidence="3">
    <location>
        <begin position="891"/>
        <end position="990"/>
    </location>
</feature>
<evidence type="ECO:0000313" key="6">
    <source>
        <dbReference type="EMBL" id="KAG8062809.1"/>
    </source>
</evidence>
<feature type="region of interest" description="Disordered" evidence="4">
    <location>
        <begin position="32"/>
        <end position="79"/>
    </location>
</feature>
<dbReference type="PANTHER" id="PTHR32258:SF8">
    <property type="entry name" value="PROTEIN NETWORKED 1A"/>
    <property type="match status" value="1"/>
</dbReference>
<dbReference type="Proteomes" id="UP000729402">
    <property type="component" value="Unassembled WGS sequence"/>
</dbReference>
<feature type="coiled-coil region" evidence="3">
    <location>
        <begin position="243"/>
        <end position="284"/>
    </location>
</feature>
<dbReference type="PROSITE" id="PS51774">
    <property type="entry name" value="NAB"/>
    <property type="match status" value="1"/>
</dbReference>
<dbReference type="EMBL" id="JAAALK010000286">
    <property type="protein sequence ID" value="KAG8062809.1"/>
    <property type="molecule type" value="Genomic_DNA"/>
</dbReference>
<dbReference type="OrthoDB" id="10255522at2759"/>
<feature type="coiled-coil region" evidence="3">
    <location>
        <begin position="575"/>
        <end position="816"/>
    </location>
</feature>
<dbReference type="GO" id="GO:0005886">
    <property type="term" value="C:plasma membrane"/>
    <property type="evidence" value="ECO:0007669"/>
    <property type="project" value="TreeGrafter"/>
</dbReference>
<feature type="compositionally biased region" description="Basic and acidic residues" evidence="4">
    <location>
        <begin position="1410"/>
        <end position="1430"/>
    </location>
</feature>
<keyword evidence="1 3" id="KW-0175">Coiled coil</keyword>
<evidence type="ECO:0000256" key="4">
    <source>
        <dbReference type="SAM" id="MobiDB-lite"/>
    </source>
</evidence>
<proteinExistence type="inferred from homology"/>
<comment type="similarity">
    <text evidence="2">Belongs to the NET family.</text>
</comment>
<dbReference type="Pfam" id="PF07765">
    <property type="entry name" value="KIP1"/>
    <property type="match status" value="1"/>
</dbReference>
<feature type="coiled-coil region" evidence="3">
    <location>
        <begin position="1556"/>
        <end position="1586"/>
    </location>
</feature>
<dbReference type="PANTHER" id="PTHR32258">
    <property type="entry name" value="PROTEIN NETWORKED 4A"/>
    <property type="match status" value="1"/>
</dbReference>
<sequence length="1630" mass="188093">MQIVAGKRFDIWKGNKKRNQSELPCAVHASPIPTHSLTHAPSPQAETRTLLLPTSPAKNSRCSRRRESSEEKKNLGADTFTHSRAERGLKVSLQGGLTVVDCGLLLKYSWWWNSHICPKNSKWLQENLTDMDSKIKLMIRIIDEDAESFAQRAEMYYRRRPELMTLLEELYRAYRALAERYDHAAGELRLAHRKIAEVFPDQVLMDLDDDLPAETASVETDMDNPDMTPYFLSFINASDSKKHAKDNQDNERLQKELASLSEENRDLRSRISSMLEQTNKAESEIFCLKEVLAQQEAEKEVAVLQCQQSTARLQNLKYEILHTKEKFNRLKEDMQIGLQPLTTEDEHSVILERANQEMQLELNKLKHVLKQQHGELNEKQAELEKLNISTEEEHLKCMQAEMAQLSLEKQLVLAQDKLRLLALEKQIEVSKANDVETKKTTLEKELEKIIEENTRLNNQNNSSSAVIIRLQDEIISMKNAQWRLEEDISRHVDEKKTLHSELCHLKEDRSDLEKKHFSIKERIQAVDLNVESLQALVQELKDGNVELKGIIRNHDSTGVLHIENLRRLERMSEKNAYLEKSLSTATTELEALREKKAELEESCKHLSSKICSHQSERAVLVAQFEAISQTMSELLEKNVFLENSLSDANAELESLRGKLKEMEEFSEASHSQNYVLQYEKTTLSCQVDIISDALLNLEARYTELQRRHSDLQQEKDSVLDEMIKLQEQIRLERKENNDLGLSRKSQFDALQKQINKLFQEGRNREEQLEEEEQNIVKAQIEIFIWKQCLEDMAEANSDLSAQLQMEREVCQVLEEKMECLSGNNQKLTEWIGSALKVLHLEEKYESLDQMKLDSIVHLILHEINCLLKTVADAQDVKQNKLVEKSFVTTLLEHFGQEVADLRSERNILKQEQQAKSEELLQLQRERQRQELVNISDEFWEEVETRNRKVDELRAEAKFLVGQLSELQESRRSLQSEIMKLIHENSLLSNELYDCREKKQDFEDDFSTLISEVISKDILVVVFRSLHEERTLQLESLHSDFAQLQAARSELYQDIKLINKKLGDFEIESNHCNKELSRTISICNWSTAENATGTGHPARRDTGLLNAGRRSQQGYHVEVDMVVLEKSNEILQEEVHKLQSEVEILRSKENAVIDIKSCDEDIKKLLANMQMAIVNAALFKEKVLELIITCESFEINTMVQKEVLKEEITRRNSYVDELKDKLNEVEIENRRLKVDLNGDFTVLGSLQNDVSALEKQTISLANDCLPSNKLRIEGNALSTQILKTTVRSSGDENAIRTVKDMELQKLRGTIKALQKVVMDTGVLLEQERHDFNVNLQEARKQIEVLKLKEILDDDLIEMNYEQMLKDIQLDLIQTSGRKTGSLGQAKKTVAQVDNKMLDFHGVVIGASSSHIQDDLRPPQSESFERDNSKRPPSELMAVKELSIDKQELPRSITMEPHQEWKSKVIERLSSDAQRLNALQSSIQELKTRDTEASDELELELESARYQIREAEGTVMQLIDSNGELSKKAEELTSADGVNDGDSFDLRSRHQRKISEHARKMSEKIGMLEEEMHKVQEALLKYEEEQASIRTSKTMQRRPKVQLVDFLYGRRRDSRRQRGSPCGCMRTKAIDD</sequence>
<feature type="domain" description="NAB" evidence="5">
    <location>
        <begin position="108"/>
        <end position="188"/>
    </location>
</feature>
<organism evidence="6 7">
    <name type="scientific">Zizania palustris</name>
    <name type="common">Northern wild rice</name>
    <dbReference type="NCBI Taxonomy" id="103762"/>
    <lineage>
        <taxon>Eukaryota</taxon>
        <taxon>Viridiplantae</taxon>
        <taxon>Streptophyta</taxon>
        <taxon>Embryophyta</taxon>
        <taxon>Tracheophyta</taxon>
        <taxon>Spermatophyta</taxon>
        <taxon>Magnoliopsida</taxon>
        <taxon>Liliopsida</taxon>
        <taxon>Poales</taxon>
        <taxon>Poaceae</taxon>
        <taxon>BOP clade</taxon>
        <taxon>Oryzoideae</taxon>
        <taxon>Oryzeae</taxon>
        <taxon>Zizaniinae</taxon>
        <taxon>Zizania</taxon>
    </lineage>
</organism>
<dbReference type="InterPro" id="IPR011684">
    <property type="entry name" value="NAB"/>
</dbReference>
<dbReference type="GO" id="GO:0051015">
    <property type="term" value="F:actin filament binding"/>
    <property type="evidence" value="ECO:0007669"/>
    <property type="project" value="TreeGrafter"/>
</dbReference>
<feature type="coiled-coil region" evidence="3">
    <location>
        <begin position="1474"/>
        <end position="1512"/>
    </location>
</feature>
<evidence type="ECO:0000256" key="3">
    <source>
        <dbReference type="SAM" id="Coils"/>
    </source>
</evidence>
<name>A0A8J5VXM6_ZIZPA</name>